<dbReference type="RefSeq" id="WP_142527119.1">
    <property type="nucleotide sequence ID" value="NZ_CBCSJO010000003.1"/>
</dbReference>
<accession>A0A521BP20</accession>
<dbReference type="Proteomes" id="UP000320300">
    <property type="component" value="Unassembled WGS sequence"/>
</dbReference>
<proteinExistence type="predicted"/>
<organism evidence="2 3">
    <name type="scientific">Pedobacter westerhofensis</name>
    <dbReference type="NCBI Taxonomy" id="425512"/>
    <lineage>
        <taxon>Bacteria</taxon>
        <taxon>Pseudomonadati</taxon>
        <taxon>Bacteroidota</taxon>
        <taxon>Sphingobacteriia</taxon>
        <taxon>Sphingobacteriales</taxon>
        <taxon>Sphingobacteriaceae</taxon>
        <taxon>Pedobacter</taxon>
    </lineage>
</organism>
<dbReference type="InterPro" id="IPR018490">
    <property type="entry name" value="cNMP-bd_dom_sf"/>
</dbReference>
<protein>
    <submittedName>
        <fullName evidence="2">cAMP-binding domain of CRP or a regulatory subunit of cAMP-dependent protein kinases</fullName>
    </submittedName>
</protein>
<name>A0A521BP20_9SPHI</name>
<dbReference type="CDD" id="cd00038">
    <property type="entry name" value="CAP_ED"/>
    <property type="match status" value="1"/>
</dbReference>
<dbReference type="SUPFAM" id="SSF51206">
    <property type="entry name" value="cAMP-binding domain-like"/>
    <property type="match status" value="1"/>
</dbReference>
<dbReference type="AlphaFoldDB" id="A0A521BP20"/>
<dbReference type="EMBL" id="FXTN01000002">
    <property type="protein sequence ID" value="SMO48902.1"/>
    <property type="molecule type" value="Genomic_DNA"/>
</dbReference>
<dbReference type="OrthoDB" id="758145at2"/>
<dbReference type="Pfam" id="PF00027">
    <property type="entry name" value="cNMP_binding"/>
    <property type="match status" value="1"/>
</dbReference>
<dbReference type="InterPro" id="IPR014710">
    <property type="entry name" value="RmlC-like_jellyroll"/>
</dbReference>
<feature type="domain" description="Cyclic nucleotide-binding" evidence="1">
    <location>
        <begin position="68"/>
        <end position="154"/>
    </location>
</feature>
<dbReference type="Gene3D" id="2.60.120.10">
    <property type="entry name" value="Jelly Rolls"/>
    <property type="match status" value="1"/>
</dbReference>
<reference evidence="2 3" key="1">
    <citation type="submission" date="2017-05" db="EMBL/GenBank/DDBJ databases">
        <authorList>
            <person name="Varghese N."/>
            <person name="Submissions S."/>
        </authorList>
    </citation>
    <scope>NUCLEOTIDE SEQUENCE [LARGE SCALE GENOMIC DNA]</scope>
    <source>
        <strain evidence="2 3">DSM 19036</strain>
    </source>
</reference>
<evidence type="ECO:0000259" key="1">
    <source>
        <dbReference type="Pfam" id="PF00027"/>
    </source>
</evidence>
<evidence type="ECO:0000313" key="2">
    <source>
        <dbReference type="EMBL" id="SMO48902.1"/>
    </source>
</evidence>
<dbReference type="InterPro" id="IPR000595">
    <property type="entry name" value="cNMP-bd_dom"/>
</dbReference>
<sequence length="226" mass="26756">MYSNRNSSPINYPGCPAQQMHYPQVGFTQLKALNDQSYRPFFRQAELNTGQIFGEADKEIFIDHAKIKRLRKRQYFLQETDICRYIGFITKGATKTYSINERGQETILCFRMENDWVTDMESFLDYKESGYHIEALEDLEMIIMDRNQLYALMALIPAMHELVHRFQFRQLIESQQRITAALSMTAEERYANMLLTKPHYIHRFSQNMLACYLGVKPETLSRIRKH</sequence>
<gene>
    <name evidence="2" type="ORF">SAMN06265348_102470</name>
</gene>
<evidence type="ECO:0000313" key="3">
    <source>
        <dbReference type="Proteomes" id="UP000320300"/>
    </source>
</evidence>
<keyword evidence="3" id="KW-1185">Reference proteome</keyword>